<evidence type="ECO:0000256" key="1">
    <source>
        <dbReference type="SAM" id="SignalP"/>
    </source>
</evidence>
<organism evidence="2 3">
    <name type="scientific">Cyanobium gracile UHCC 0281</name>
    <dbReference type="NCBI Taxonomy" id="3110309"/>
    <lineage>
        <taxon>Bacteria</taxon>
        <taxon>Bacillati</taxon>
        <taxon>Cyanobacteriota</taxon>
        <taxon>Cyanophyceae</taxon>
        <taxon>Synechococcales</taxon>
        <taxon>Prochlorococcaceae</taxon>
        <taxon>Cyanobium</taxon>
    </lineage>
</organism>
<sequence length="159" mass="16491">MELLPILRSLSASFLAFGSMGIFSAAVAAPPTLTGFAYREAGFSGCQGSAVRKGQDPVKGVQLAAWEYGGSGPGVVNFVIALDGAMHNLAARNAQFKDGDGKIRSTYEAEFGVYRISVVFVLAGLRGSEVLAGDGSIRIENTTQPGDANVILISAEEGC</sequence>
<comment type="caution">
    <text evidence="2">The sequence shown here is derived from an EMBL/GenBank/DDBJ whole genome shotgun (WGS) entry which is preliminary data.</text>
</comment>
<name>A0ABU5SXH3_9CYAN</name>
<dbReference type="Proteomes" id="UP001302329">
    <property type="component" value="Unassembled WGS sequence"/>
</dbReference>
<evidence type="ECO:0000313" key="2">
    <source>
        <dbReference type="EMBL" id="MEA5443228.1"/>
    </source>
</evidence>
<keyword evidence="1" id="KW-0732">Signal</keyword>
<evidence type="ECO:0000313" key="3">
    <source>
        <dbReference type="Proteomes" id="UP001302329"/>
    </source>
</evidence>
<feature type="signal peptide" evidence="1">
    <location>
        <begin position="1"/>
        <end position="28"/>
    </location>
</feature>
<dbReference type="RefSeq" id="WP_323357233.1">
    <property type="nucleotide sequence ID" value="NZ_JAYGHY010000041.1"/>
</dbReference>
<proteinExistence type="predicted"/>
<feature type="chain" id="PRO_5045922015" evidence="1">
    <location>
        <begin position="29"/>
        <end position="159"/>
    </location>
</feature>
<dbReference type="EMBL" id="JAYGHY010000041">
    <property type="protein sequence ID" value="MEA5443228.1"/>
    <property type="molecule type" value="Genomic_DNA"/>
</dbReference>
<gene>
    <name evidence="2" type="ORF">VB739_11755</name>
</gene>
<accession>A0ABU5SXH3</accession>
<keyword evidence="3" id="KW-1185">Reference proteome</keyword>
<protein>
    <submittedName>
        <fullName evidence="2">Uncharacterized protein</fullName>
    </submittedName>
</protein>
<reference evidence="2 3" key="1">
    <citation type="submission" date="2023-12" db="EMBL/GenBank/DDBJ databases">
        <title>Baltic Sea Cyanobacteria.</title>
        <authorList>
            <person name="Delbaje E."/>
            <person name="Fewer D.P."/>
            <person name="Shishido T.K."/>
        </authorList>
    </citation>
    <scope>NUCLEOTIDE SEQUENCE [LARGE SCALE GENOMIC DNA]</scope>
    <source>
        <strain evidence="2 3">UHCC 0281</strain>
    </source>
</reference>